<name>A0A2T3ZK23_TRIA4</name>
<sequence>MASTSSAVLPRFQKSNRVKLPADTIHVRPLLVRGERGGREKRSGTHNRLSGRCIRGAMSNDGCRFTIAADGYFYRRLETGLSYLKIGIGIGQEGLSYNRTVPTGERRLTEREQSVDSTPTVAVSETGPASFTTGGILYLSARSGVTSLDSLCL</sequence>
<dbReference type="AlphaFoldDB" id="A0A2T3ZK23"/>
<evidence type="ECO:0000313" key="2">
    <source>
        <dbReference type="Proteomes" id="UP000240493"/>
    </source>
</evidence>
<proteinExistence type="predicted"/>
<gene>
    <name evidence="1" type="ORF">M441DRAFT_54242</name>
</gene>
<accession>A0A2T3ZK23</accession>
<keyword evidence="2" id="KW-1185">Reference proteome</keyword>
<protein>
    <submittedName>
        <fullName evidence="1">Uncharacterized protein</fullName>
    </submittedName>
</protein>
<dbReference type="EMBL" id="KZ679257">
    <property type="protein sequence ID" value="PTB45161.1"/>
    <property type="molecule type" value="Genomic_DNA"/>
</dbReference>
<dbReference type="Proteomes" id="UP000240493">
    <property type="component" value="Unassembled WGS sequence"/>
</dbReference>
<organism evidence="1 2">
    <name type="scientific">Trichoderma asperellum (strain ATCC 204424 / CBS 433.97 / NBRC 101777)</name>
    <dbReference type="NCBI Taxonomy" id="1042311"/>
    <lineage>
        <taxon>Eukaryota</taxon>
        <taxon>Fungi</taxon>
        <taxon>Dikarya</taxon>
        <taxon>Ascomycota</taxon>
        <taxon>Pezizomycotina</taxon>
        <taxon>Sordariomycetes</taxon>
        <taxon>Hypocreomycetidae</taxon>
        <taxon>Hypocreales</taxon>
        <taxon>Hypocreaceae</taxon>
        <taxon>Trichoderma</taxon>
    </lineage>
</organism>
<reference evidence="1 2" key="1">
    <citation type="submission" date="2016-07" db="EMBL/GenBank/DDBJ databases">
        <title>Multiple horizontal gene transfer events from other fungi enriched the ability of initially mycotrophic Trichoderma (Ascomycota) to feed on dead plant biomass.</title>
        <authorList>
            <consortium name="DOE Joint Genome Institute"/>
            <person name="Aerts A."/>
            <person name="Atanasova L."/>
            <person name="Chenthamara K."/>
            <person name="Zhang J."/>
            <person name="Grujic M."/>
            <person name="Henrissat B."/>
            <person name="Kuo A."/>
            <person name="Salamov A."/>
            <person name="Lipzen A."/>
            <person name="Labutti K."/>
            <person name="Barry K."/>
            <person name="Miao Y."/>
            <person name="Rahimi M.J."/>
            <person name="Shen Q."/>
            <person name="Grigoriev I.V."/>
            <person name="Kubicek C.P."/>
            <person name="Druzhinina I.S."/>
        </authorList>
    </citation>
    <scope>NUCLEOTIDE SEQUENCE [LARGE SCALE GENOMIC DNA]</scope>
    <source>
        <strain evidence="1 2">CBS 433.97</strain>
    </source>
</reference>
<evidence type="ECO:0000313" key="1">
    <source>
        <dbReference type="EMBL" id="PTB45161.1"/>
    </source>
</evidence>